<dbReference type="EMBL" id="CAOQHR010000005">
    <property type="protein sequence ID" value="CAI6334748.1"/>
    <property type="molecule type" value="Genomic_DNA"/>
</dbReference>
<dbReference type="Proteomes" id="UP001152607">
    <property type="component" value="Unassembled WGS sequence"/>
</dbReference>
<dbReference type="AlphaFoldDB" id="A0A9W4UE51"/>
<protein>
    <submittedName>
        <fullName evidence="1">Uncharacterized protein</fullName>
    </submittedName>
</protein>
<evidence type="ECO:0000313" key="1">
    <source>
        <dbReference type="EMBL" id="CAI6334748.1"/>
    </source>
</evidence>
<comment type="caution">
    <text evidence="1">The sequence shown here is derived from an EMBL/GenBank/DDBJ whole genome shotgun (WGS) entry which is preliminary data.</text>
</comment>
<gene>
    <name evidence="1" type="ORF">PDIGIT_LOCUS7816</name>
</gene>
<reference evidence="1" key="1">
    <citation type="submission" date="2023-01" db="EMBL/GenBank/DDBJ databases">
        <authorList>
            <person name="Van Ghelder C."/>
            <person name="Rancurel C."/>
        </authorList>
    </citation>
    <scope>NUCLEOTIDE SEQUENCE</scope>
    <source>
        <strain evidence="1">CNCM I-4278</strain>
    </source>
</reference>
<accession>A0A9W4UE51</accession>
<sequence>MHTNVSYYFFSCYCCAHLSSWLRGCASNSLENSVGDCHGYASRGRKFEASQIRLLRQ</sequence>
<proteinExistence type="predicted"/>
<name>A0A9W4UE51_9PLEO</name>
<evidence type="ECO:0000313" key="2">
    <source>
        <dbReference type="Proteomes" id="UP001152607"/>
    </source>
</evidence>
<keyword evidence="2" id="KW-1185">Reference proteome</keyword>
<organism evidence="1 2">
    <name type="scientific">Periconia digitata</name>
    <dbReference type="NCBI Taxonomy" id="1303443"/>
    <lineage>
        <taxon>Eukaryota</taxon>
        <taxon>Fungi</taxon>
        <taxon>Dikarya</taxon>
        <taxon>Ascomycota</taxon>
        <taxon>Pezizomycotina</taxon>
        <taxon>Dothideomycetes</taxon>
        <taxon>Pleosporomycetidae</taxon>
        <taxon>Pleosporales</taxon>
        <taxon>Massarineae</taxon>
        <taxon>Periconiaceae</taxon>
        <taxon>Periconia</taxon>
    </lineage>
</organism>